<reference evidence="2 3" key="1">
    <citation type="submission" date="2018-05" db="EMBL/GenBank/DDBJ databases">
        <title>Genetic diversity of glacier-inhabiting Cryobacterium bacteria in China and description of Cryobacterium mengkeensis sp. nov. and Arthrobacter glacialis sp. nov.</title>
        <authorList>
            <person name="Liu Q."/>
            <person name="Xin Y.-H."/>
        </authorList>
    </citation>
    <scope>NUCLEOTIDE SEQUENCE [LARGE SCALE GENOMIC DNA]</scope>
    <source>
        <strain evidence="2 3">GP3</strain>
    </source>
</reference>
<dbReference type="OrthoDB" id="4524286at2"/>
<proteinExistence type="predicted"/>
<dbReference type="InterPro" id="IPR027417">
    <property type="entry name" value="P-loop_NTPase"/>
</dbReference>
<feature type="domain" description="TrwC relaxase" evidence="1">
    <location>
        <begin position="11"/>
        <end position="334"/>
    </location>
</feature>
<dbReference type="InterPro" id="IPR014862">
    <property type="entry name" value="TrwC"/>
</dbReference>
<dbReference type="EMBL" id="QHLZ01000018">
    <property type="protein sequence ID" value="PXA63990.1"/>
    <property type="molecule type" value="Genomic_DNA"/>
</dbReference>
<protein>
    <recommendedName>
        <fullName evidence="1">TrwC relaxase domain-containing protein</fullName>
    </recommendedName>
</protein>
<organism evidence="2 3">
    <name type="scientific">Arthrobacter psychrochitiniphilus</name>
    <dbReference type="NCBI Taxonomy" id="291045"/>
    <lineage>
        <taxon>Bacteria</taxon>
        <taxon>Bacillati</taxon>
        <taxon>Actinomycetota</taxon>
        <taxon>Actinomycetes</taxon>
        <taxon>Micrococcales</taxon>
        <taxon>Micrococcaceae</taxon>
        <taxon>Arthrobacter</taxon>
    </lineage>
</organism>
<dbReference type="RefSeq" id="WP_110107900.1">
    <property type="nucleotide sequence ID" value="NZ_JACBZZ010000001.1"/>
</dbReference>
<dbReference type="PANTHER" id="PTHR43788">
    <property type="entry name" value="DNA2/NAM7 HELICASE FAMILY MEMBER"/>
    <property type="match status" value="1"/>
</dbReference>
<evidence type="ECO:0000259" key="1">
    <source>
        <dbReference type="Pfam" id="PF08751"/>
    </source>
</evidence>
<dbReference type="Pfam" id="PF13604">
    <property type="entry name" value="AAA_30"/>
    <property type="match status" value="1"/>
</dbReference>
<name>A0A2V3DM50_9MICC</name>
<dbReference type="SUPFAM" id="SSF52540">
    <property type="entry name" value="P-loop containing nucleoside triphosphate hydrolases"/>
    <property type="match status" value="2"/>
</dbReference>
<accession>A0A2V3DM50</accession>
<comment type="caution">
    <text evidence="2">The sequence shown here is derived from an EMBL/GenBank/DDBJ whole genome shotgun (WGS) entry which is preliminary data.</text>
</comment>
<gene>
    <name evidence="2" type="ORF">CVS29_17595</name>
</gene>
<dbReference type="AlphaFoldDB" id="A0A2V3DM50"/>
<sequence>MTISIARLTAKSGVKYLLKTTMHDDVPLTPSDATSYYMKAGTPPGRWIGSGLAGISRERLDPVTSDDATAVFTDADHPDTHQALGHHHGKTTIAHRNGEEIQRVAVAGFDLTFSVPKSISVLWALASRDEQQQILAAHHNAVDEVLEWLEESAIHTRTGRGGVAHVAAKGAVAAAFDHWESRARDPQLHTHVVIANRVQRATDGAWTTLDSRTLYKATVAASEHYNGLLFDRLQDRLGAVPGFRPPTSRVRNARHELVGVDNALIHEFSSRTHRIDEEKDRLVEAWTQEHGREPSPTVIVKLRQQATLSTRQAKGKDPLPLSDLAAGWRSRAQQLGFEPAHVVRQTINRSHERPVSTADLTGLWVTAAADATRQAVAQRRATWNRWNLLAEAERICAEIRCASPADRRHMLDAVTSAAEYQSVALNAYRYNVPLNASNDIAFAGHAVFEFPGARLYTDAGILANEQLVMDTRNDDGGPAIAPHLADTFLTTGDHSAGHLGLAPDQRAAAHEVLSSGRFLDAVVGPAGSGKTTTMAAIRDGWEQAYGPGSVVGLAPAAASAEVLGRKLGLAAENVAKWLYETVGQGAVHRAEQFLDLETANPASSWQRARTTQRMAALAMQHEQWQFRRDQLVIVDEASMVSTVQLAALVHQARDIGAKILLVGDPAQLDAIDAGGILGWLDRQGKAVQLTSVRRFSHEWEGPASLLLRVGDVAAIQAYATHGRFRHGDYVEMVDKAYEWWASDIQAGVSSILIAPDNETVTALNERAHAELVDKGTVDAVRTVRLSDELYAGRGDTVIARKNDRRLTDDSGDFIRNGTLIKITATPDRDGSVMGRRLDTGKSIRLSSEYLTESTELGYATTAHRSQGITVGTSHTLLTQGCLTRELFYVGMTRGRDMNTAYVCESSPASDDELHEVPESTWLEIIGEVLAAQGSERAAHEVRDEEQENAHSLHRLAAEYDYLAQLAAADDLRTAVDHVLPGLASILECSPSWGAGVAAWRRATAAQPRAATTTLEHTIRSPGDADDLMAVLHARLRLLGGSASDGLDDWLHEEFASSRPDLTEMISQVRRLAAGRVQELKMKVLAGTDPWTQRVDGTLPSVTNAIVRNALLEQIAIYRDRWQIGNDPEPLGPHPADYEWERANDRRQLEAELARLQSTVAARDGSTAVKVSVGAALTNVGWKI</sequence>
<evidence type="ECO:0000313" key="2">
    <source>
        <dbReference type="EMBL" id="PXA63990.1"/>
    </source>
</evidence>
<evidence type="ECO:0000313" key="3">
    <source>
        <dbReference type="Proteomes" id="UP000246303"/>
    </source>
</evidence>
<dbReference type="CDD" id="cd18809">
    <property type="entry name" value="SF1_C_RecD"/>
    <property type="match status" value="1"/>
</dbReference>
<dbReference type="SUPFAM" id="SSF55464">
    <property type="entry name" value="Origin of replication-binding domain, RBD-like"/>
    <property type="match status" value="1"/>
</dbReference>
<dbReference type="NCBIfam" id="NF041492">
    <property type="entry name" value="MobF"/>
    <property type="match status" value="1"/>
</dbReference>
<dbReference type="Proteomes" id="UP000246303">
    <property type="component" value="Unassembled WGS sequence"/>
</dbReference>
<dbReference type="InterPro" id="IPR050534">
    <property type="entry name" value="Coronavir_polyprotein_1ab"/>
</dbReference>
<dbReference type="Gene3D" id="3.40.50.300">
    <property type="entry name" value="P-loop containing nucleotide triphosphate hydrolases"/>
    <property type="match status" value="2"/>
</dbReference>
<dbReference type="Pfam" id="PF08751">
    <property type="entry name" value="TrwC"/>
    <property type="match status" value="1"/>
</dbReference>
<keyword evidence="3" id="KW-1185">Reference proteome</keyword>